<dbReference type="PROSITE" id="PS51084">
    <property type="entry name" value="HIT_2"/>
    <property type="match status" value="1"/>
</dbReference>
<accession>A0A2T0SRP6</accession>
<evidence type="ECO:0000313" key="5">
    <source>
        <dbReference type="EMBL" id="PRY36092.1"/>
    </source>
</evidence>
<dbReference type="Proteomes" id="UP000239494">
    <property type="component" value="Unassembled WGS sequence"/>
</dbReference>
<gene>
    <name evidence="5" type="ORF">CLV43_11214</name>
</gene>
<feature type="active site" description="Tele-AMP-histidine intermediate" evidence="1">
    <location>
        <position position="114"/>
    </location>
</feature>
<dbReference type="PANTHER" id="PTHR46648:SF1">
    <property type="entry name" value="ADENOSINE 5'-MONOPHOSPHORAMIDASE HNT1"/>
    <property type="match status" value="1"/>
</dbReference>
<evidence type="ECO:0000259" key="4">
    <source>
        <dbReference type="PROSITE" id="PS51084"/>
    </source>
</evidence>
<dbReference type="EMBL" id="PVTF01000012">
    <property type="protein sequence ID" value="PRY36092.1"/>
    <property type="molecule type" value="Genomic_DNA"/>
</dbReference>
<sequence>MFNHEPEGYQCPFCFLLDGGDTELDDQRDVVLRTDRATALVASTWWRGNEGHVLVIPNAHHENVYDLPAEYGHAVHDVVRLVAVALRTAYPRCAGISTRQHNEPAGTQHVWHHHVHVVPRYEGDDFPGAEHRTSTIEERLPYVGLLRRQIAAG</sequence>
<keyword evidence="6" id="KW-1185">Reference proteome</keyword>
<dbReference type="GO" id="GO:0009117">
    <property type="term" value="P:nucleotide metabolic process"/>
    <property type="evidence" value="ECO:0007669"/>
    <property type="project" value="TreeGrafter"/>
</dbReference>
<evidence type="ECO:0000256" key="1">
    <source>
        <dbReference type="PIRSR" id="PIRSR601310-1"/>
    </source>
</evidence>
<dbReference type="Gene3D" id="3.30.428.10">
    <property type="entry name" value="HIT-like"/>
    <property type="match status" value="1"/>
</dbReference>
<dbReference type="GO" id="GO:0003824">
    <property type="term" value="F:catalytic activity"/>
    <property type="evidence" value="ECO:0007669"/>
    <property type="project" value="InterPro"/>
</dbReference>
<feature type="domain" description="HIT" evidence="4">
    <location>
        <begin position="49"/>
        <end position="127"/>
    </location>
</feature>
<dbReference type="OrthoDB" id="9784774at2"/>
<dbReference type="RefSeq" id="WP_106192551.1">
    <property type="nucleotide sequence ID" value="NZ_PVTF01000012.1"/>
</dbReference>
<name>A0A2T0SRP6_9PSEU</name>
<organism evidence="5 6">
    <name type="scientific">Umezawaea tangerina</name>
    <dbReference type="NCBI Taxonomy" id="84725"/>
    <lineage>
        <taxon>Bacteria</taxon>
        <taxon>Bacillati</taxon>
        <taxon>Actinomycetota</taxon>
        <taxon>Actinomycetes</taxon>
        <taxon>Pseudonocardiales</taxon>
        <taxon>Pseudonocardiaceae</taxon>
        <taxon>Umezawaea</taxon>
    </lineage>
</organism>
<protein>
    <submittedName>
        <fullName evidence="5">Histidine triad (HIT) family protein</fullName>
    </submittedName>
</protein>
<evidence type="ECO:0000313" key="6">
    <source>
        <dbReference type="Proteomes" id="UP000239494"/>
    </source>
</evidence>
<reference evidence="5 6" key="1">
    <citation type="submission" date="2018-03" db="EMBL/GenBank/DDBJ databases">
        <title>Genomic Encyclopedia of Archaeal and Bacterial Type Strains, Phase II (KMG-II): from individual species to whole genera.</title>
        <authorList>
            <person name="Goeker M."/>
        </authorList>
    </citation>
    <scope>NUCLEOTIDE SEQUENCE [LARGE SCALE GENOMIC DNA]</scope>
    <source>
        <strain evidence="5 6">DSM 44720</strain>
    </source>
</reference>
<evidence type="ECO:0000256" key="3">
    <source>
        <dbReference type="PROSITE-ProRule" id="PRU00464"/>
    </source>
</evidence>
<feature type="short sequence motif" description="Histidine triad motif" evidence="2 3">
    <location>
        <begin position="112"/>
        <end position="116"/>
    </location>
</feature>
<dbReference type="InterPro" id="IPR011146">
    <property type="entry name" value="HIT-like"/>
</dbReference>
<proteinExistence type="predicted"/>
<dbReference type="AlphaFoldDB" id="A0A2T0SRP6"/>
<dbReference type="Pfam" id="PF01230">
    <property type="entry name" value="HIT"/>
    <property type="match status" value="1"/>
</dbReference>
<comment type="caution">
    <text evidence="5">The sequence shown here is derived from an EMBL/GenBank/DDBJ whole genome shotgun (WGS) entry which is preliminary data.</text>
</comment>
<dbReference type="SUPFAM" id="SSF54197">
    <property type="entry name" value="HIT-like"/>
    <property type="match status" value="1"/>
</dbReference>
<evidence type="ECO:0000256" key="2">
    <source>
        <dbReference type="PIRSR" id="PIRSR601310-3"/>
    </source>
</evidence>
<dbReference type="InterPro" id="IPR001310">
    <property type="entry name" value="Histidine_triad_HIT"/>
</dbReference>
<dbReference type="PANTHER" id="PTHR46648">
    <property type="entry name" value="HIT FAMILY PROTEIN 1"/>
    <property type="match status" value="1"/>
</dbReference>
<dbReference type="InterPro" id="IPR036265">
    <property type="entry name" value="HIT-like_sf"/>
</dbReference>